<dbReference type="Proteomes" id="UP001157502">
    <property type="component" value="Chromosome 8"/>
</dbReference>
<protein>
    <submittedName>
        <fullName evidence="1">Uncharacterized protein</fullName>
    </submittedName>
</protein>
<gene>
    <name evidence="1" type="ORF">DPEC_G00103220</name>
</gene>
<name>A0ACC2GXD7_DALPE</name>
<organism evidence="1 2">
    <name type="scientific">Dallia pectoralis</name>
    <name type="common">Alaska blackfish</name>
    <dbReference type="NCBI Taxonomy" id="75939"/>
    <lineage>
        <taxon>Eukaryota</taxon>
        <taxon>Metazoa</taxon>
        <taxon>Chordata</taxon>
        <taxon>Craniata</taxon>
        <taxon>Vertebrata</taxon>
        <taxon>Euteleostomi</taxon>
        <taxon>Actinopterygii</taxon>
        <taxon>Neopterygii</taxon>
        <taxon>Teleostei</taxon>
        <taxon>Protacanthopterygii</taxon>
        <taxon>Esociformes</taxon>
        <taxon>Umbridae</taxon>
        <taxon>Dallia</taxon>
    </lineage>
</organism>
<accession>A0ACC2GXD7</accession>
<reference evidence="1" key="1">
    <citation type="submission" date="2021-05" db="EMBL/GenBank/DDBJ databases">
        <authorList>
            <person name="Pan Q."/>
            <person name="Jouanno E."/>
            <person name="Zahm M."/>
            <person name="Klopp C."/>
            <person name="Cabau C."/>
            <person name="Louis A."/>
            <person name="Berthelot C."/>
            <person name="Parey E."/>
            <person name="Roest Crollius H."/>
            <person name="Montfort J."/>
            <person name="Robinson-Rechavi M."/>
            <person name="Bouchez O."/>
            <person name="Lampietro C."/>
            <person name="Lopez Roques C."/>
            <person name="Donnadieu C."/>
            <person name="Postlethwait J."/>
            <person name="Bobe J."/>
            <person name="Dillon D."/>
            <person name="Chandos A."/>
            <person name="von Hippel F."/>
            <person name="Guiguen Y."/>
        </authorList>
    </citation>
    <scope>NUCLEOTIDE SEQUENCE</scope>
    <source>
        <strain evidence="1">YG-Jan2019</strain>
    </source>
</reference>
<keyword evidence="2" id="KW-1185">Reference proteome</keyword>
<comment type="caution">
    <text evidence="1">The sequence shown here is derived from an EMBL/GenBank/DDBJ whole genome shotgun (WGS) entry which is preliminary data.</text>
</comment>
<dbReference type="EMBL" id="CM055735">
    <property type="protein sequence ID" value="KAJ8008283.1"/>
    <property type="molecule type" value="Genomic_DNA"/>
</dbReference>
<evidence type="ECO:0000313" key="2">
    <source>
        <dbReference type="Proteomes" id="UP001157502"/>
    </source>
</evidence>
<sequence length="134" mass="14829">MAEGVRQVSVTSPARTHHKDSAGLGKPYSGREMSLTHQCYVQNGTLISEQEALCILWVCTSEGAGYHLTPLKTGGYEEDRGDIQIMWTSQAFDWRLADSCHMVLVSLALNVHSLTPRGFVKSVTCEERDKTASR</sequence>
<evidence type="ECO:0000313" key="1">
    <source>
        <dbReference type="EMBL" id="KAJ8008283.1"/>
    </source>
</evidence>
<proteinExistence type="predicted"/>